<gene>
    <name evidence="2" type="ORF">GX50_07780</name>
</gene>
<evidence type="ECO:0000256" key="1">
    <source>
        <dbReference type="SAM" id="MobiDB-lite"/>
    </source>
</evidence>
<comment type="caution">
    <text evidence="2">The sequence shown here is derived from an EMBL/GenBank/DDBJ whole genome shotgun (WGS) entry which is preliminary data.</text>
</comment>
<accession>A0A2B7Z6D2</accession>
<dbReference type="Proteomes" id="UP000226031">
    <property type="component" value="Unassembled WGS sequence"/>
</dbReference>
<dbReference type="AlphaFoldDB" id="A0A2B7Z6D2"/>
<feature type="region of interest" description="Disordered" evidence="1">
    <location>
        <begin position="29"/>
        <end position="50"/>
    </location>
</feature>
<reference evidence="2 3" key="1">
    <citation type="submission" date="2017-10" db="EMBL/GenBank/DDBJ databases">
        <title>Comparative genomics in systemic dimorphic fungi from Ajellomycetaceae.</title>
        <authorList>
            <person name="Munoz J.F."/>
            <person name="Mcewen J.G."/>
            <person name="Clay O.K."/>
            <person name="Cuomo C.A."/>
        </authorList>
    </citation>
    <scope>NUCLEOTIDE SEQUENCE [LARGE SCALE GENOMIC DNA]</scope>
    <source>
        <strain evidence="2 3">UAMH4076</strain>
    </source>
</reference>
<name>A0A2B7Z6D2_9EURO</name>
<evidence type="ECO:0000313" key="2">
    <source>
        <dbReference type="EMBL" id="PGH29466.1"/>
    </source>
</evidence>
<organism evidence="2 3">
    <name type="scientific">[Emmonsia] crescens</name>
    <dbReference type="NCBI Taxonomy" id="73230"/>
    <lineage>
        <taxon>Eukaryota</taxon>
        <taxon>Fungi</taxon>
        <taxon>Dikarya</taxon>
        <taxon>Ascomycota</taxon>
        <taxon>Pezizomycotina</taxon>
        <taxon>Eurotiomycetes</taxon>
        <taxon>Eurotiomycetidae</taxon>
        <taxon>Onygenales</taxon>
        <taxon>Ajellomycetaceae</taxon>
        <taxon>Emergomyces</taxon>
    </lineage>
</organism>
<evidence type="ECO:0000313" key="3">
    <source>
        <dbReference type="Proteomes" id="UP000226031"/>
    </source>
</evidence>
<protein>
    <submittedName>
        <fullName evidence="2">Uncharacterized protein</fullName>
    </submittedName>
</protein>
<sequence length="143" mass="16030">MAKVLYRMISPIRPRSICYWRKGALAATETSPTTRPDYREKDAATGQRPRSRYEISGILKLLRSIHSNGPNGWKPCVARASGDRRTTMGSLPSPRKSSIMLDSHIASLNPIRSDLKIGCGVEGMQYEPHIEPHAAEKRERGWS</sequence>
<keyword evidence="3" id="KW-1185">Reference proteome</keyword>
<dbReference type="EMBL" id="PDND01000239">
    <property type="protein sequence ID" value="PGH29466.1"/>
    <property type="molecule type" value="Genomic_DNA"/>
</dbReference>
<proteinExistence type="predicted"/>
<dbReference type="VEuPathDB" id="FungiDB:EMCG_07182"/>